<gene>
    <name evidence="4" type="ORF">E5Q11_01725</name>
</gene>
<protein>
    <submittedName>
        <fullName evidence="4">SDR family oxidoreductase</fullName>
    </submittedName>
</protein>
<organism evidence="4 5">
    <name type="scientific">Marinobacter confluentis</name>
    <dbReference type="NCBI Taxonomy" id="1697557"/>
    <lineage>
        <taxon>Bacteria</taxon>
        <taxon>Pseudomonadati</taxon>
        <taxon>Pseudomonadota</taxon>
        <taxon>Gammaproteobacteria</taxon>
        <taxon>Pseudomonadales</taxon>
        <taxon>Marinobacteraceae</taxon>
        <taxon>Marinobacter</taxon>
    </lineage>
</organism>
<reference evidence="4 5" key="1">
    <citation type="submission" date="2019-04" db="EMBL/GenBank/DDBJ databases">
        <authorList>
            <person name="Park S."/>
            <person name="Yoon J.-H."/>
        </authorList>
    </citation>
    <scope>NUCLEOTIDE SEQUENCE [LARGE SCALE GENOMIC DNA]</scope>
    <source>
        <strain evidence="4 5">HJM-18</strain>
    </source>
</reference>
<dbReference type="Gene3D" id="3.40.50.720">
    <property type="entry name" value="NAD(P)-binding Rossmann-like Domain"/>
    <property type="match status" value="1"/>
</dbReference>
<dbReference type="NCBIfam" id="NF006123">
    <property type="entry name" value="PRK08267.1"/>
    <property type="match status" value="1"/>
</dbReference>
<sequence>MNESIFITGAGAGIGRETALIFASKGWFIGAADRDEAALKSLQQSLGEDACSIHVMDVVDEASVKAGLADFARRTGGQLRLLHNNAGILKVGRFEDIDMATHKAIVEINVIGLMNLLHAAFPYLKATPGAQVINMSSASAAFGTPDFASYSASKHAVRAMTEALSIEWEPYGIQVGDLMPPFVNTGMVQSNEGKSALFGNLGVNLGPVDVAAAVWQQACQPRLHRPLSAQFRMLWPLTKSSPSSLTRAVMKRLWRPQ</sequence>
<dbReference type="GO" id="GO:0016491">
    <property type="term" value="F:oxidoreductase activity"/>
    <property type="evidence" value="ECO:0007669"/>
    <property type="project" value="UniProtKB-KW"/>
</dbReference>
<evidence type="ECO:0000256" key="1">
    <source>
        <dbReference type="ARBA" id="ARBA00006484"/>
    </source>
</evidence>
<dbReference type="Proteomes" id="UP000298325">
    <property type="component" value="Unassembled WGS sequence"/>
</dbReference>
<dbReference type="PANTHER" id="PTHR44196:SF1">
    <property type="entry name" value="DEHYDROGENASE_REDUCTASE SDR FAMILY MEMBER 7B"/>
    <property type="match status" value="1"/>
</dbReference>
<accession>A0A4Z1BV32</accession>
<dbReference type="EMBL" id="SRPF01000001">
    <property type="protein sequence ID" value="TGN41299.1"/>
    <property type="molecule type" value="Genomic_DNA"/>
</dbReference>
<dbReference type="Pfam" id="PF00106">
    <property type="entry name" value="adh_short"/>
    <property type="match status" value="1"/>
</dbReference>
<keyword evidence="2" id="KW-0560">Oxidoreductase</keyword>
<evidence type="ECO:0000256" key="2">
    <source>
        <dbReference type="ARBA" id="ARBA00023002"/>
    </source>
</evidence>
<comment type="similarity">
    <text evidence="1 3">Belongs to the short-chain dehydrogenases/reductases (SDR) family.</text>
</comment>
<evidence type="ECO:0000256" key="3">
    <source>
        <dbReference type="RuleBase" id="RU000363"/>
    </source>
</evidence>
<dbReference type="PRINTS" id="PR00080">
    <property type="entry name" value="SDRFAMILY"/>
</dbReference>
<dbReference type="GO" id="GO:0016020">
    <property type="term" value="C:membrane"/>
    <property type="evidence" value="ECO:0007669"/>
    <property type="project" value="TreeGrafter"/>
</dbReference>
<name>A0A4Z1BV32_9GAMM</name>
<dbReference type="PRINTS" id="PR00081">
    <property type="entry name" value="GDHRDH"/>
</dbReference>
<keyword evidence="5" id="KW-1185">Reference proteome</keyword>
<dbReference type="InterPro" id="IPR020904">
    <property type="entry name" value="Sc_DH/Rdtase_CS"/>
</dbReference>
<evidence type="ECO:0000313" key="4">
    <source>
        <dbReference type="EMBL" id="TGN41299.1"/>
    </source>
</evidence>
<comment type="caution">
    <text evidence="4">The sequence shown here is derived from an EMBL/GenBank/DDBJ whole genome shotgun (WGS) entry which is preliminary data.</text>
</comment>
<proteinExistence type="inferred from homology"/>
<dbReference type="AlphaFoldDB" id="A0A4Z1BV32"/>
<dbReference type="InterPro" id="IPR036291">
    <property type="entry name" value="NAD(P)-bd_dom_sf"/>
</dbReference>
<evidence type="ECO:0000313" key="5">
    <source>
        <dbReference type="Proteomes" id="UP000298325"/>
    </source>
</evidence>
<dbReference type="PANTHER" id="PTHR44196">
    <property type="entry name" value="DEHYDROGENASE/REDUCTASE SDR FAMILY MEMBER 7B"/>
    <property type="match status" value="1"/>
</dbReference>
<dbReference type="OrthoDB" id="658698at2"/>
<dbReference type="RefSeq" id="WP_135801685.1">
    <property type="nucleotide sequence ID" value="NZ_SRPF01000001.1"/>
</dbReference>
<dbReference type="InterPro" id="IPR002347">
    <property type="entry name" value="SDR_fam"/>
</dbReference>
<dbReference type="PROSITE" id="PS00061">
    <property type="entry name" value="ADH_SHORT"/>
    <property type="match status" value="1"/>
</dbReference>
<dbReference type="SUPFAM" id="SSF51735">
    <property type="entry name" value="NAD(P)-binding Rossmann-fold domains"/>
    <property type="match status" value="1"/>
</dbReference>